<dbReference type="InterPro" id="IPR007310">
    <property type="entry name" value="Aerobactin_biosyn_IucA/IucC_N"/>
</dbReference>
<evidence type="ECO:0000313" key="5">
    <source>
        <dbReference type="Proteomes" id="UP000245974"/>
    </source>
</evidence>
<dbReference type="InterPro" id="IPR022770">
    <property type="entry name" value="IucA/IucC-like_C"/>
</dbReference>
<dbReference type="Proteomes" id="UP000245974">
    <property type="component" value="Unassembled WGS sequence"/>
</dbReference>
<dbReference type="PANTHER" id="PTHR34384:SF6">
    <property type="entry name" value="STAPHYLOFERRIN B SYNTHASE"/>
    <property type="match status" value="1"/>
</dbReference>
<dbReference type="Pfam" id="PF06276">
    <property type="entry name" value="FhuF"/>
    <property type="match status" value="2"/>
</dbReference>
<name>A0A2U3MZA4_9GAMM</name>
<comment type="pathway">
    <text evidence="1">Siderophore biosynthesis.</text>
</comment>
<dbReference type="Gene3D" id="1.10.510.40">
    <property type="match status" value="2"/>
</dbReference>
<reference evidence="5" key="1">
    <citation type="submission" date="2018-03" db="EMBL/GenBank/DDBJ databases">
        <authorList>
            <person name="Blom J."/>
        </authorList>
    </citation>
    <scope>NUCLEOTIDE SEQUENCE [LARGE SCALE GENOMIC DNA]</scope>
    <source>
        <strain evidence="5">KPC-SM-21</strain>
    </source>
</reference>
<dbReference type="Gene3D" id="6.10.250.3370">
    <property type="match status" value="2"/>
</dbReference>
<keyword evidence="4" id="KW-0436">Ligase</keyword>
<organism evidence="4 5">
    <name type="scientific">Acinetobacter stercoris</name>
    <dbReference type="NCBI Taxonomy" id="2126983"/>
    <lineage>
        <taxon>Bacteria</taxon>
        <taxon>Pseudomonadati</taxon>
        <taxon>Pseudomonadota</taxon>
        <taxon>Gammaproteobacteria</taxon>
        <taxon>Moraxellales</taxon>
        <taxon>Moraxellaceae</taxon>
        <taxon>Acinetobacter</taxon>
    </lineage>
</organism>
<gene>
    <name evidence="4" type="primary">iucC</name>
    <name evidence="4" type="ORF">KPC_1893</name>
</gene>
<sequence length="1180" mass="137482">MNSMHTTDTWSYKLFEQYLNTFFRELKIDLYDYLDCEIGSLPQRNTIEAKLPLNFSYTFKSSQQRISGELLHFSEVGFHRYARHFLLSDQHNQQTEYLTDPKRLAGLICEELAFLFQHKKINENLYTEIENSIENTKFFYKNRSYDQSPISPSQHFKTAEQCLIFGHPFHATSKSNIGFTRDDMKKYSPELEAVFQLHYFAVHSSLAHILKSQADFNIPFEREIIETAENVLKDHAEQYVLFPTHPWQASFLLKHPELESYITQQKIVYLGALGQDVWPTSSVRTVWLPETGLFLKLSIDVRITSFIRHNPLDEIERAIDASKIIIQQKINANDDCLSFLPELEARTVKIPKLENSFGVIYRAGLSSSELENTRMLAGLVEENELYQLPILDFIDQAFHSSSPSHQDLKTFILDWWERYINVALLPLLKLFSEQGISVEAHLQNSLMEFKNGYPSRLIIRDMEGISVVQEMFSQHQSTKSLAIDVSEDSTVWFSKQDAWTFLKYYLVINHISHILSSIARATEINEYSLWQRTRTTLLKANVSDQTAYYIDQLVNTKTIPIKANMLNTLFHTGGNPIWVNVPNPLFKYRGENMLTPLQKTTHHIDAEARVMGQLLEALIFEKALQYQLQDGRLSFSTGTQISYTCNAYQHFSFKRIKLDALSLKRHDISTAQTSVVHLKQLLLDLRNVIEADPAKWQNFCDELYLSYVKHDQTLQTSPIHALRTLPYFEQEARITNAHLYHPSFKSRIGFDLIENKQYAPELSTGFKVQWIAVHEQLCKVVLSQNLNLTQLYQQHFSTHDLQQIKDELAQQQLDIHQYLLFPVHPWQWDKIISLYYHDAIQLQQIVPLSAEGPSYLPQQSIRTLSNITDISAFSLKLSMNLINTSTSRVLAPHTVQNAAKMSDWLYQIVDQDQYLHTEHKPIILREIAGISVNQQIQLPVQYGALACIWRESIYSYLQDGEAATPVTGLMQLDIDGKPLIDDWIKQYGIETWLEHLFNYTYLPIMHILWCHGLALESHAQNMVLVHKNGLPVRVALKDFHDGIRFSRHLLRDPEQLPSLQDAPAEHAKINPNSFLETHSANELRDFTQDALWFVNLAELAIFLNQQYHFDEVKFWKMLRTVIDEHKDRYPEFAERYELFNFTDETIDIEQLASRRFLPEIRLRVQTCRNPLSFIQELEYE</sequence>
<dbReference type="EC" id="6.3.2.39" evidence="4"/>
<dbReference type="Pfam" id="PF04183">
    <property type="entry name" value="IucA_IucC"/>
    <property type="match status" value="2"/>
</dbReference>
<feature type="domain" description="Aerobactin siderophore biosynthesis IucA/IucC-like C-terminal" evidence="3">
    <location>
        <begin position="991"/>
        <end position="1159"/>
    </location>
</feature>
<feature type="domain" description="Aerobactin siderophore biosynthesis IucA/IucC N-terminal" evidence="2">
    <location>
        <begin position="728"/>
        <end position="971"/>
    </location>
</feature>
<dbReference type="GO" id="GO:0019290">
    <property type="term" value="P:siderophore biosynthetic process"/>
    <property type="evidence" value="ECO:0007669"/>
    <property type="project" value="InterPro"/>
</dbReference>
<proteinExistence type="predicted"/>
<evidence type="ECO:0000259" key="2">
    <source>
        <dbReference type="Pfam" id="PF04183"/>
    </source>
</evidence>
<dbReference type="InterPro" id="IPR037455">
    <property type="entry name" value="LucA/IucC-like"/>
</dbReference>
<dbReference type="RefSeq" id="WP_121974168.1">
    <property type="nucleotide sequence ID" value="NZ_OOGT01000077.1"/>
</dbReference>
<dbReference type="OrthoDB" id="495728at2"/>
<feature type="domain" description="Aerobactin siderophore biosynthesis IucA/IucC N-terminal" evidence="2">
    <location>
        <begin position="156"/>
        <end position="380"/>
    </location>
</feature>
<evidence type="ECO:0000313" key="4">
    <source>
        <dbReference type="EMBL" id="SPL70715.1"/>
    </source>
</evidence>
<dbReference type="Gene3D" id="3.30.310.280">
    <property type="match status" value="1"/>
</dbReference>
<keyword evidence="5" id="KW-1185">Reference proteome</keyword>
<dbReference type="AlphaFoldDB" id="A0A2U3MZA4"/>
<accession>A0A2U3MZA4</accession>
<protein>
    <submittedName>
        <fullName evidence="4">Aerobactin synthase</fullName>
        <ecNumber evidence="4">6.3.2.39</ecNumber>
    </submittedName>
</protein>
<feature type="domain" description="Aerobactin siderophore biosynthesis IucA/IucC-like C-terminal" evidence="3">
    <location>
        <begin position="414"/>
        <end position="569"/>
    </location>
</feature>
<dbReference type="EMBL" id="OOGT01000077">
    <property type="protein sequence ID" value="SPL70715.1"/>
    <property type="molecule type" value="Genomic_DNA"/>
</dbReference>
<dbReference type="InParanoid" id="A0A2U3MZA4"/>
<dbReference type="GO" id="GO:0016881">
    <property type="term" value="F:acid-amino acid ligase activity"/>
    <property type="evidence" value="ECO:0007669"/>
    <property type="project" value="UniProtKB-ARBA"/>
</dbReference>
<evidence type="ECO:0000256" key="1">
    <source>
        <dbReference type="ARBA" id="ARBA00004924"/>
    </source>
</evidence>
<dbReference type="PANTHER" id="PTHR34384">
    <property type="entry name" value="L-2,3-DIAMINOPROPANOATE--CITRATE LIGASE"/>
    <property type="match status" value="1"/>
</dbReference>
<evidence type="ECO:0000259" key="3">
    <source>
        <dbReference type="Pfam" id="PF06276"/>
    </source>
</evidence>